<keyword evidence="1" id="KW-0732">Signal</keyword>
<evidence type="ECO:0008006" key="4">
    <source>
        <dbReference type="Google" id="ProtNLM"/>
    </source>
</evidence>
<dbReference type="RefSeq" id="WP_155735196.1">
    <property type="nucleotide sequence ID" value="NZ_JAQGFK010000003.1"/>
</dbReference>
<proteinExistence type="predicted"/>
<evidence type="ECO:0000313" key="2">
    <source>
        <dbReference type="EMBL" id="MEB8514897.1"/>
    </source>
</evidence>
<evidence type="ECO:0000313" key="3">
    <source>
        <dbReference type="Proteomes" id="UP001308776"/>
    </source>
</evidence>
<protein>
    <recommendedName>
        <fullName evidence="4">Lipoprotein</fullName>
    </recommendedName>
</protein>
<dbReference type="EMBL" id="JAQGFR010000239">
    <property type="protein sequence ID" value="MEB8514897.1"/>
    <property type="molecule type" value="Genomic_DNA"/>
</dbReference>
<keyword evidence="3" id="KW-1185">Reference proteome</keyword>
<evidence type="ECO:0000256" key="1">
    <source>
        <dbReference type="SAM" id="SignalP"/>
    </source>
</evidence>
<feature type="chain" id="PRO_5047259687" description="Lipoprotein" evidence="1">
    <location>
        <begin position="18"/>
        <end position="176"/>
    </location>
</feature>
<feature type="signal peptide" evidence="1">
    <location>
        <begin position="1"/>
        <end position="17"/>
    </location>
</feature>
<dbReference type="Proteomes" id="UP001308776">
    <property type="component" value="Unassembled WGS sequence"/>
</dbReference>
<sequence length="176" mass="19057">MSKTKKLAASLAIVAMAAGCGLIERQPYPYKTSTKNPALGAWELVQTRMNSKFMPLYQIKTDEPNNILFVGKKLACHLSLYQDKPSVSHLEAESAGGALTLAMGPIIPGEDTVTYRGATLKMRLESGPSFLLGGNILRRLPIANAHDAITYIESAFSVPHKEARHLMDSCLLGAKS</sequence>
<accession>A0ABU6FTQ9</accession>
<gene>
    <name evidence="2" type="ORF">OW717_12710</name>
</gene>
<reference evidence="2 3" key="1">
    <citation type="submission" date="2022-11" db="EMBL/GenBank/DDBJ databases">
        <title>Comparative genomics analysis of Acidithiobacillus ferriphilus.</title>
        <authorList>
            <person name="Ma L."/>
        </authorList>
    </citation>
    <scope>NUCLEOTIDE SEQUENCE [LARGE SCALE GENOMIC DNA]</scope>
    <source>
        <strain evidence="2 3">DY15</strain>
    </source>
</reference>
<name>A0ABU6FTQ9_9PROT</name>
<dbReference type="PROSITE" id="PS51257">
    <property type="entry name" value="PROKAR_LIPOPROTEIN"/>
    <property type="match status" value="1"/>
</dbReference>
<comment type="caution">
    <text evidence="2">The sequence shown here is derived from an EMBL/GenBank/DDBJ whole genome shotgun (WGS) entry which is preliminary data.</text>
</comment>
<organism evidence="2 3">
    <name type="scientific">Acidithiobacillus ferriphilus</name>
    <dbReference type="NCBI Taxonomy" id="1689834"/>
    <lineage>
        <taxon>Bacteria</taxon>
        <taxon>Pseudomonadati</taxon>
        <taxon>Pseudomonadota</taxon>
        <taxon>Acidithiobacillia</taxon>
        <taxon>Acidithiobacillales</taxon>
        <taxon>Acidithiobacillaceae</taxon>
        <taxon>Acidithiobacillus</taxon>
    </lineage>
</organism>